<reference evidence="2" key="1">
    <citation type="journal article" date="2014" name="Int. J. Syst. Evol. Microbiol.">
        <title>Complete genome sequence of Corynebacterium casei LMG S-19264T (=DSM 44701T), isolated from a smear-ripened cheese.</title>
        <authorList>
            <consortium name="US DOE Joint Genome Institute (JGI-PGF)"/>
            <person name="Walter F."/>
            <person name="Albersmeier A."/>
            <person name="Kalinowski J."/>
            <person name="Ruckert C."/>
        </authorList>
    </citation>
    <scope>NUCLEOTIDE SEQUENCE</scope>
    <source>
        <strain evidence="2">JCM 4125</strain>
    </source>
</reference>
<keyword evidence="3" id="KW-1185">Reference proteome</keyword>
<feature type="region of interest" description="Disordered" evidence="1">
    <location>
        <begin position="72"/>
        <end position="131"/>
    </location>
</feature>
<evidence type="ECO:0000313" key="2">
    <source>
        <dbReference type="EMBL" id="GGT88029.1"/>
    </source>
</evidence>
<evidence type="ECO:0000313" key="3">
    <source>
        <dbReference type="Proteomes" id="UP000646776"/>
    </source>
</evidence>
<accession>A0A918M053</accession>
<protein>
    <submittedName>
        <fullName evidence="2">Uncharacterized protein</fullName>
    </submittedName>
</protein>
<reference evidence="2" key="2">
    <citation type="submission" date="2020-09" db="EMBL/GenBank/DDBJ databases">
        <authorList>
            <person name="Sun Q."/>
            <person name="Ohkuma M."/>
        </authorList>
    </citation>
    <scope>NUCLEOTIDE SEQUENCE</scope>
    <source>
        <strain evidence="2">JCM 4125</strain>
    </source>
</reference>
<proteinExistence type="predicted"/>
<evidence type="ECO:0000256" key="1">
    <source>
        <dbReference type="SAM" id="MobiDB-lite"/>
    </source>
</evidence>
<dbReference type="Proteomes" id="UP000646776">
    <property type="component" value="Unassembled WGS sequence"/>
</dbReference>
<dbReference type="EMBL" id="BMSA01000034">
    <property type="protein sequence ID" value="GGT88029.1"/>
    <property type="molecule type" value="Genomic_DNA"/>
</dbReference>
<comment type="caution">
    <text evidence="2">The sequence shown here is derived from an EMBL/GenBank/DDBJ whole genome shotgun (WGS) entry which is preliminary data.</text>
</comment>
<gene>
    <name evidence="2" type="ORF">GCM10010226_78070</name>
</gene>
<dbReference type="AlphaFoldDB" id="A0A918M053"/>
<organism evidence="2 3">
    <name type="scientific">Streptomyces phaeofaciens</name>
    <dbReference type="NCBI Taxonomy" id="68254"/>
    <lineage>
        <taxon>Bacteria</taxon>
        <taxon>Bacillati</taxon>
        <taxon>Actinomycetota</taxon>
        <taxon>Actinomycetes</taxon>
        <taxon>Kitasatosporales</taxon>
        <taxon>Streptomycetaceae</taxon>
        <taxon>Streptomyces</taxon>
    </lineage>
</organism>
<sequence>MEGTRVPAAWSPGRTACPAVDVGREAGGTGCEARGAGCEARGAVWGARVVGRGAGASVGEGGRAVLEVSGSAVAEGSGGSEGVGKDRSLEADGAGRGVPSSDAVSAQMPTPPATRTAAPPTIHGVLRGGLR</sequence>
<name>A0A918M053_9ACTN</name>